<dbReference type="EMBL" id="JBHTCJ010000010">
    <property type="protein sequence ID" value="MFC7343536.1"/>
    <property type="molecule type" value="Genomic_DNA"/>
</dbReference>
<keyword evidence="7" id="KW-1185">Reference proteome</keyword>
<evidence type="ECO:0000313" key="6">
    <source>
        <dbReference type="EMBL" id="MFC7343536.1"/>
    </source>
</evidence>
<proteinExistence type="inferred from homology"/>
<protein>
    <submittedName>
        <fullName evidence="6">LysR family transcriptional regulator</fullName>
    </submittedName>
</protein>
<dbReference type="InterPro" id="IPR050950">
    <property type="entry name" value="HTH-type_LysR_regulators"/>
</dbReference>
<dbReference type="InterPro" id="IPR000847">
    <property type="entry name" value="LysR_HTH_N"/>
</dbReference>
<dbReference type="PANTHER" id="PTHR30419">
    <property type="entry name" value="HTH-TYPE TRANSCRIPTIONAL REGULATOR YBHD"/>
    <property type="match status" value="1"/>
</dbReference>
<dbReference type="Gene3D" id="1.10.10.10">
    <property type="entry name" value="Winged helix-like DNA-binding domain superfamily/Winged helix DNA-binding domain"/>
    <property type="match status" value="1"/>
</dbReference>
<dbReference type="PRINTS" id="PR00039">
    <property type="entry name" value="HTHLYSR"/>
</dbReference>
<gene>
    <name evidence="6" type="ORF">ACFQRI_19205</name>
</gene>
<dbReference type="InterPro" id="IPR036388">
    <property type="entry name" value="WH-like_DNA-bd_sf"/>
</dbReference>
<evidence type="ECO:0000256" key="2">
    <source>
        <dbReference type="ARBA" id="ARBA00023015"/>
    </source>
</evidence>
<feature type="domain" description="HTH lysR-type" evidence="5">
    <location>
        <begin position="1"/>
        <end position="58"/>
    </location>
</feature>
<name>A0ABW2LSG0_9PSEU</name>
<dbReference type="Pfam" id="PF00126">
    <property type="entry name" value="HTH_1"/>
    <property type="match status" value="1"/>
</dbReference>
<dbReference type="Gene3D" id="3.40.190.290">
    <property type="match status" value="1"/>
</dbReference>
<dbReference type="CDD" id="cd05466">
    <property type="entry name" value="PBP2_LTTR_substrate"/>
    <property type="match status" value="1"/>
</dbReference>
<evidence type="ECO:0000313" key="7">
    <source>
        <dbReference type="Proteomes" id="UP001596504"/>
    </source>
</evidence>
<dbReference type="InterPro" id="IPR005119">
    <property type="entry name" value="LysR_subst-bd"/>
</dbReference>
<keyword evidence="3" id="KW-0238">DNA-binding</keyword>
<evidence type="ECO:0000259" key="5">
    <source>
        <dbReference type="PROSITE" id="PS50931"/>
    </source>
</evidence>
<keyword evidence="4" id="KW-0804">Transcription</keyword>
<dbReference type="Pfam" id="PF03466">
    <property type="entry name" value="LysR_substrate"/>
    <property type="match status" value="1"/>
</dbReference>
<accession>A0ABW2LSG0</accession>
<comment type="caution">
    <text evidence="6">The sequence shown here is derived from an EMBL/GenBank/DDBJ whole genome shotgun (WGS) entry which is preliminary data.</text>
</comment>
<organism evidence="6 7">
    <name type="scientific">Saccharopolyspora griseoalba</name>
    <dbReference type="NCBI Taxonomy" id="1431848"/>
    <lineage>
        <taxon>Bacteria</taxon>
        <taxon>Bacillati</taxon>
        <taxon>Actinomycetota</taxon>
        <taxon>Actinomycetes</taxon>
        <taxon>Pseudonocardiales</taxon>
        <taxon>Pseudonocardiaceae</taxon>
        <taxon>Saccharopolyspora</taxon>
    </lineage>
</organism>
<dbReference type="SUPFAM" id="SSF53850">
    <property type="entry name" value="Periplasmic binding protein-like II"/>
    <property type="match status" value="1"/>
</dbReference>
<dbReference type="InterPro" id="IPR036390">
    <property type="entry name" value="WH_DNA-bd_sf"/>
</dbReference>
<dbReference type="PANTHER" id="PTHR30419:SF31">
    <property type="entry name" value="BLR3139 PROTEIN"/>
    <property type="match status" value="1"/>
</dbReference>
<reference evidence="7" key="1">
    <citation type="journal article" date="2019" name="Int. J. Syst. Evol. Microbiol.">
        <title>The Global Catalogue of Microorganisms (GCM) 10K type strain sequencing project: providing services to taxonomists for standard genome sequencing and annotation.</title>
        <authorList>
            <consortium name="The Broad Institute Genomics Platform"/>
            <consortium name="The Broad Institute Genome Sequencing Center for Infectious Disease"/>
            <person name="Wu L."/>
            <person name="Ma J."/>
        </authorList>
    </citation>
    <scope>NUCLEOTIDE SEQUENCE [LARGE SCALE GENOMIC DNA]</scope>
    <source>
        <strain evidence="7">WLHS5</strain>
    </source>
</reference>
<sequence length="303" mass="33850">MLLRQLEYLTTLARERHFARAAEACYISQPAMSAAIRKLEAELHVQIIQRGNRFIGFTPEGERILRWAYRILAERDALVEDVGAMREGLSGRLRIGSIPTALCVVPILTSLLCQAQPRVRIAVTSLTSIEIQRGLSQYGLDVGVTYIDNEPLTNVRTVPLYPERYLLLADEAQLADRSAATWAEAAELPLCLLTEDMQNRRILNAVFEQARVDPQPAVETDSISALYSHVKEGPWATVLPHTWLLRFGIPEGMRAVPLSEPEISKTIGVVLHDRDPEPILAKAFVDTARRIDLQSILDLPPSD</sequence>
<keyword evidence="2" id="KW-0805">Transcription regulation</keyword>
<comment type="similarity">
    <text evidence="1">Belongs to the LysR transcriptional regulatory family.</text>
</comment>
<dbReference type="Proteomes" id="UP001596504">
    <property type="component" value="Unassembled WGS sequence"/>
</dbReference>
<evidence type="ECO:0000256" key="1">
    <source>
        <dbReference type="ARBA" id="ARBA00009437"/>
    </source>
</evidence>
<dbReference type="RefSeq" id="WP_380670528.1">
    <property type="nucleotide sequence ID" value="NZ_JBHTCJ010000010.1"/>
</dbReference>
<evidence type="ECO:0000256" key="4">
    <source>
        <dbReference type="ARBA" id="ARBA00023163"/>
    </source>
</evidence>
<evidence type="ECO:0000256" key="3">
    <source>
        <dbReference type="ARBA" id="ARBA00023125"/>
    </source>
</evidence>
<dbReference type="SUPFAM" id="SSF46785">
    <property type="entry name" value="Winged helix' DNA-binding domain"/>
    <property type="match status" value="1"/>
</dbReference>
<dbReference type="PROSITE" id="PS50931">
    <property type="entry name" value="HTH_LYSR"/>
    <property type="match status" value="1"/>
</dbReference>